<dbReference type="InterPro" id="IPR009057">
    <property type="entry name" value="Homeodomain-like_sf"/>
</dbReference>
<accession>A0A8J6E1V9</accession>
<comment type="caution">
    <text evidence="5">The sequence shown here is derived from an EMBL/GenBank/DDBJ whole genome shotgun (WGS) entry which is preliminary data.</text>
</comment>
<evidence type="ECO:0000313" key="6">
    <source>
        <dbReference type="Proteomes" id="UP000717585"/>
    </source>
</evidence>
<keyword evidence="1 2" id="KW-0238">DNA-binding</keyword>
<dbReference type="CDD" id="cd00086">
    <property type="entry name" value="homeodomain"/>
    <property type="match status" value="1"/>
</dbReference>
<dbReference type="Gene3D" id="1.10.10.60">
    <property type="entry name" value="Homeodomain-like"/>
    <property type="match status" value="1"/>
</dbReference>
<name>A0A8J6E1V9_9EUKA</name>
<dbReference type="EMBL" id="JAHDYR010000062">
    <property type="protein sequence ID" value="KAG9391132.1"/>
    <property type="molecule type" value="Genomic_DNA"/>
</dbReference>
<proteinExistence type="predicted"/>
<feature type="DNA-binding region" description="Homeobox" evidence="1">
    <location>
        <begin position="50"/>
        <end position="109"/>
    </location>
</feature>
<evidence type="ECO:0000313" key="5">
    <source>
        <dbReference type="EMBL" id="KAG9391132.1"/>
    </source>
</evidence>
<feature type="compositionally biased region" description="Acidic residues" evidence="3">
    <location>
        <begin position="1"/>
        <end position="25"/>
    </location>
</feature>
<feature type="domain" description="Homeobox" evidence="4">
    <location>
        <begin position="48"/>
        <end position="108"/>
    </location>
</feature>
<keyword evidence="1 2" id="KW-0539">Nucleus</keyword>
<keyword evidence="1 2" id="KW-0371">Homeobox</keyword>
<evidence type="ECO:0000256" key="3">
    <source>
        <dbReference type="SAM" id="MobiDB-lite"/>
    </source>
</evidence>
<feature type="region of interest" description="Disordered" evidence="3">
    <location>
        <begin position="1"/>
        <end position="56"/>
    </location>
</feature>
<dbReference type="GO" id="GO:0003677">
    <property type="term" value="F:DNA binding"/>
    <property type="evidence" value="ECO:0007669"/>
    <property type="project" value="UniProtKB-UniRule"/>
</dbReference>
<gene>
    <name evidence="5" type="ORF">J8273_7406</name>
</gene>
<dbReference type="AlphaFoldDB" id="A0A8J6E1V9"/>
<dbReference type="SUPFAM" id="SSF46689">
    <property type="entry name" value="Homeodomain-like"/>
    <property type="match status" value="1"/>
</dbReference>
<comment type="subcellular location">
    <subcellularLocation>
        <location evidence="1 2">Nucleus</location>
    </subcellularLocation>
</comment>
<reference evidence="5" key="1">
    <citation type="submission" date="2021-05" db="EMBL/GenBank/DDBJ databases">
        <title>A free-living protist that lacks canonical eukaryotic 1 DNA replication and segregation systems.</title>
        <authorList>
            <person name="Salas-Leiva D.E."/>
            <person name="Tromer E.C."/>
            <person name="Curtis B.A."/>
            <person name="Jerlstrom-Hultqvist J."/>
            <person name="Kolisko M."/>
            <person name="Yi Z."/>
            <person name="Salas-Leiva J.S."/>
            <person name="Gallot-Lavallee L."/>
            <person name="Kops G.J.P.L."/>
            <person name="Archibald J.M."/>
            <person name="Simpson A.G.B."/>
            <person name="Roger A.J."/>
        </authorList>
    </citation>
    <scope>NUCLEOTIDE SEQUENCE</scope>
    <source>
        <strain evidence="5">BICM</strain>
    </source>
</reference>
<evidence type="ECO:0000256" key="1">
    <source>
        <dbReference type="PROSITE-ProRule" id="PRU00108"/>
    </source>
</evidence>
<dbReference type="Pfam" id="PF00046">
    <property type="entry name" value="Homeodomain"/>
    <property type="match status" value="1"/>
</dbReference>
<dbReference type="PROSITE" id="PS50071">
    <property type="entry name" value="HOMEOBOX_2"/>
    <property type="match status" value="1"/>
</dbReference>
<dbReference type="GO" id="GO:0005634">
    <property type="term" value="C:nucleus"/>
    <property type="evidence" value="ECO:0007669"/>
    <property type="project" value="UniProtKB-SubCell"/>
</dbReference>
<keyword evidence="6" id="KW-1185">Reference proteome</keyword>
<feature type="compositionally biased region" description="Basic and acidic residues" evidence="3">
    <location>
        <begin position="34"/>
        <end position="44"/>
    </location>
</feature>
<protein>
    <submittedName>
        <fullName evidence="5">Homeobox domain</fullName>
    </submittedName>
</protein>
<dbReference type="OrthoDB" id="6159439at2759"/>
<dbReference type="InterPro" id="IPR001356">
    <property type="entry name" value="HD"/>
</dbReference>
<sequence length="174" mass="20132">MSDEESDWEESYSDSDSQDSQDEEYMSFGVESSKSSDEEYDSGRSHRKRRSQHSHTYTDKQYAVLHDCFKAKAYPNRSEILFIARYIKLDSLRVRNWIQNARARGLRERPKDVVVPPAESILSGCVFLPRRVSNVPLCDSSAQCTLMPGNLIELYQQGIFNGLLPESDSFWKQY</sequence>
<evidence type="ECO:0000259" key="4">
    <source>
        <dbReference type="PROSITE" id="PS50071"/>
    </source>
</evidence>
<dbReference type="SMART" id="SM00389">
    <property type="entry name" value="HOX"/>
    <property type="match status" value="1"/>
</dbReference>
<evidence type="ECO:0000256" key="2">
    <source>
        <dbReference type="RuleBase" id="RU000682"/>
    </source>
</evidence>
<organism evidence="5 6">
    <name type="scientific">Carpediemonas membranifera</name>
    <dbReference type="NCBI Taxonomy" id="201153"/>
    <lineage>
        <taxon>Eukaryota</taxon>
        <taxon>Metamonada</taxon>
        <taxon>Carpediemonas-like organisms</taxon>
        <taxon>Carpediemonas</taxon>
    </lineage>
</organism>
<dbReference type="Proteomes" id="UP000717585">
    <property type="component" value="Unassembled WGS sequence"/>
</dbReference>